<dbReference type="GO" id="GO:0016556">
    <property type="term" value="P:mRNA modification"/>
    <property type="evidence" value="ECO:0007669"/>
    <property type="project" value="UniProtKB-ARBA"/>
</dbReference>
<dbReference type="GO" id="GO:0005737">
    <property type="term" value="C:cytoplasm"/>
    <property type="evidence" value="ECO:0007669"/>
    <property type="project" value="UniProtKB-ARBA"/>
</dbReference>
<dbReference type="FunFam" id="1.25.40.10:FF:000277">
    <property type="entry name" value="Pentatricopeptide repeat-containing protein, mitochondrial"/>
    <property type="match status" value="1"/>
</dbReference>
<keyword evidence="5" id="KW-1185">Reference proteome</keyword>
<dbReference type="InterPro" id="IPR032867">
    <property type="entry name" value="DYW_dom"/>
</dbReference>
<dbReference type="AlphaFoldDB" id="A0A835HJA6"/>
<dbReference type="InterPro" id="IPR046848">
    <property type="entry name" value="E_motif"/>
</dbReference>
<dbReference type="Pfam" id="PF14432">
    <property type="entry name" value="DYW_deaminase"/>
    <property type="match status" value="1"/>
</dbReference>
<feature type="domain" description="DYW" evidence="3">
    <location>
        <begin position="375"/>
        <end position="467"/>
    </location>
</feature>
<dbReference type="InterPro" id="IPR046960">
    <property type="entry name" value="PPR_At4g14850-like_plant"/>
</dbReference>
<dbReference type="Pfam" id="PF20431">
    <property type="entry name" value="E_motif"/>
    <property type="match status" value="1"/>
</dbReference>
<organism evidence="4 5">
    <name type="scientific">Coptis chinensis</name>
    <dbReference type="NCBI Taxonomy" id="261450"/>
    <lineage>
        <taxon>Eukaryota</taxon>
        <taxon>Viridiplantae</taxon>
        <taxon>Streptophyta</taxon>
        <taxon>Embryophyta</taxon>
        <taxon>Tracheophyta</taxon>
        <taxon>Spermatophyta</taxon>
        <taxon>Magnoliopsida</taxon>
        <taxon>Ranunculales</taxon>
        <taxon>Ranunculaceae</taxon>
        <taxon>Coptidoideae</taxon>
        <taxon>Coptis</taxon>
    </lineage>
</organism>
<dbReference type="GO" id="GO:0003723">
    <property type="term" value="F:RNA binding"/>
    <property type="evidence" value="ECO:0007669"/>
    <property type="project" value="InterPro"/>
</dbReference>
<sequence length="467" mass="52781">MLHGYVKAGEIDFAVSLFEEMPEKDLVSWNIMIDGYGKCGKCEQAEEIFERMSCRDVVSWTCMISGYVFNRRPKEGLDAFRKMLCSGIKPDAAAIVSVLSGIADLGFVEEGKWIHAYISRNRIVLSSGVIGSALVDMYSKCGYIEDAYGVFTSFASRRSVADWNSMISGFAIHGLGHRALEVFRDMVRMEVEPNEITFIGVLTACSHGGLVQEGQFYFDLMQENYKLVPMIQHYGCMIDLFARAGNLKEALGIIENMPVEPDTLAWKAILSACMKHGDMTVGEHAAFSTIELAPNDSSSYVLLSNIYAKARRWDDVAKVRLMMKERRVRKIPGCSSILVNGKIHEFLVGKDMDLRYRSMILQKMEEVMCRLKLAGYKSDLTQVLLDVEEEGKEILLTHHSEKMALAFGLISSNKVVPIRIVKNLRVCCDCHSFIKLVSEVYNHQIIVRDQNRFHHFKNGSCSCNDYW</sequence>
<accession>A0A835HJA6</accession>
<dbReference type="Proteomes" id="UP000631114">
    <property type="component" value="Unassembled WGS sequence"/>
</dbReference>
<feature type="repeat" description="PPR" evidence="2">
    <location>
        <begin position="25"/>
        <end position="59"/>
    </location>
</feature>
<dbReference type="OrthoDB" id="185373at2759"/>
<dbReference type="GO" id="GO:0008270">
    <property type="term" value="F:zinc ion binding"/>
    <property type="evidence" value="ECO:0007669"/>
    <property type="project" value="InterPro"/>
</dbReference>
<comment type="caution">
    <text evidence="4">The sequence shown here is derived from an EMBL/GenBank/DDBJ whole genome shotgun (WGS) entry which is preliminary data.</text>
</comment>
<protein>
    <recommendedName>
        <fullName evidence="3">DYW domain-containing protein</fullName>
    </recommendedName>
</protein>
<evidence type="ECO:0000256" key="1">
    <source>
        <dbReference type="ARBA" id="ARBA00022737"/>
    </source>
</evidence>
<evidence type="ECO:0000256" key="2">
    <source>
        <dbReference type="PROSITE-ProRule" id="PRU00708"/>
    </source>
</evidence>
<dbReference type="InterPro" id="IPR011990">
    <property type="entry name" value="TPR-like_helical_dom_sf"/>
</dbReference>
<dbReference type="PANTHER" id="PTHR47926">
    <property type="entry name" value="PENTATRICOPEPTIDE REPEAT-CONTAINING PROTEIN"/>
    <property type="match status" value="1"/>
</dbReference>
<evidence type="ECO:0000259" key="3">
    <source>
        <dbReference type="Pfam" id="PF14432"/>
    </source>
</evidence>
<dbReference type="EMBL" id="JADFTS010000007">
    <property type="protein sequence ID" value="KAF9599374.1"/>
    <property type="molecule type" value="Genomic_DNA"/>
</dbReference>
<dbReference type="Pfam" id="PF13041">
    <property type="entry name" value="PPR_2"/>
    <property type="match status" value="1"/>
</dbReference>
<name>A0A835HJA6_9MAGN</name>
<dbReference type="NCBIfam" id="TIGR00756">
    <property type="entry name" value="PPR"/>
    <property type="match status" value="4"/>
</dbReference>
<dbReference type="Pfam" id="PF01535">
    <property type="entry name" value="PPR"/>
    <property type="match status" value="5"/>
</dbReference>
<dbReference type="Gene3D" id="1.25.40.10">
    <property type="entry name" value="Tetratricopeptide repeat domain"/>
    <property type="match status" value="2"/>
</dbReference>
<dbReference type="PROSITE" id="PS51375">
    <property type="entry name" value="PPR"/>
    <property type="match status" value="2"/>
</dbReference>
<evidence type="ECO:0000313" key="5">
    <source>
        <dbReference type="Proteomes" id="UP000631114"/>
    </source>
</evidence>
<proteinExistence type="predicted"/>
<reference evidence="4 5" key="1">
    <citation type="submission" date="2020-10" db="EMBL/GenBank/DDBJ databases">
        <title>The Coptis chinensis genome and diversification of protoberbering-type alkaloids.</title>
        <authorList>
            <person name="Wang B."/>
            <person name="Shu S."/>
            <person name="Song C."/>
            <person name="Liu Y."/>
        </authorList>
    </citation>
    <scope>NUCLEOTIDE SEQUENCE [LARGE SCALE GENOMIC DNA]</scope>
    <source>
        <strain evidence="4">HL-2020</strain>
        <tissue evidence="4">Leaf</tissue>
    </source>
</reference>
<gene>
    <name evidence="4" type="ORF">IFM89_036860</name>
</gene>
<dbReference type="PANTHER" id="PTHR47926:SF436">
    <property type="entry name" value="PENTATRICOPEPTIDE REPEAT-CONTAINING PROTEIN ELI1, CHLOROPLASTIC-LIKE ISOFORM X2"/>
    <property type="match status" value="1"/>
</dbReference>
<dbReference type="FunFam" id="1.25.40.10:FF:000348">
    <property type="entry name" value="Pentatricopeptide repeat-containing protein chloroplastic"/>
    <property type="match status" value="1"/>
</dbReference>
<keyword evidence="1" id="KW-0677">Repeat</keyword>
<feature type="repeat" description="PPR" evidence="2">
    <location>
        <begin position="159"/>
        <end position="193"/>
    </location>
</feature>
<dbReference type="InterPro" id="IPR002885">
    <property type="entry name" value="PPR_rpt"/>
</dbReference>
<evidence type="ECO:0000313" key="4">
    <source>
        <dbReference type="EMBL" id="KAF9599374.1"/>
    </source>
</evidence>